<accession>A0A9P6STG6</accession>
<evidence type="ECO:0000256" key="1">
    <source>
        <dbReference type="SAM" id="MobiDB-lite"/>
    </source>
</evidence>
<name>A0A9P6STG6_9FUNG</name>
<keyword evidence="3" id="KW-1185">Reference proteome</keyword>
<evidence type="ECO:0000313" key="2">
    <source>
        <dbReference type="EMBL" id="KAG0000457.1"/>
    </source>
</evidence>
<dbReference type="Proteomes" id="UP000749646">
    <property type="component" value="Unassembled WGS sequence"/>
</dbReference>
<feature type="non-terminal residue" evidence="2">
    <location>
        <position position="1"/>
    </location>
</feature>
<comment type="caution">
    <text evidence="2">The sequence shown here is derived from an EMBL/GenBank/DDBJ whole genome shotgun (WGS) entry which is preliminary data.</text>
</comment>
<organism evidence="2 3">
    <name type="scientific">Modicella reniformis</name>
    <dbReference type="NCBI Taxonomy" id="1440133"/>
    <lineage>
        <taxon>Eukaryota</taxon>
        <taxon>Fungi</taxon>
        <taxon>Fungi incertae sedis</taxon>
        <taxon>Mucoromycota</taxon>
        <taxon>Mortierellomycotina</taxon>
        <taxon>Mortierellomycetes</taxon>
        <taxon>Mortierellales</taxon>
        <taxon>Mortierellaceae</taxon>
        <taxon>Modicella</taxon>
    </lineage>
</organism>
<dbReference type="AlphaFoldDB" id="A0A9P6STG6"/>
<evidence type="ECO:0000313" key="3">
    <source>
        <dbReference type="Proteomes" id="UP000749646"/>
    </source>
</evidence>
<feature type="compositionally biased region" description="Polar residues" evidence="1">
    <location>
        <begin position="28"/>
        <end position="45"/>
    </location>
</feature>
<feature type="region of interest" description="Disordered" evidence="1">
    <location>
        <begin position="1"/>
        <end position="51"/>
    </location>
</feature>
<feature type="compositionally biased region" description="Polar residues" evidence="1">
    <location>
        <begin position="1"/>
        <end position="10"/>
    </location>
</feature>
<proteinExistence type="predicted"/>
<gene>
    <name evidence="2" type="ORF">BGZ65_004352</name>
</gene>
<sequence length="51" mass="5639">LDEQETSQLSIPAAPSSKRDKPGVSRVPRSNSITAQRINEVSYSQKAAKRR</sequence>
<reference evidence="2" key="1">
    <citation type="journal article" date="2020" name="Fungal Divers.">
        <title>Resolving the Mortierellaceae phylogeny through synthesis of multi-gene phylogenetics and phylogenomics.</title>
        <authorList>
            <person name="Vandepol N."/>
            <person name="Liber J."/>
            <person name="Desiro A."/>
            <person name="Na H."/>
            <person name="Kennedy M."/>
            <person name="Barry K."/>
            <person name="Grigoriev I.V."/>
            <person name="Miller A.N."/>
            <person name="O'Donnell K."/>
            <person name="Stajich J.E."/>
            <person name="Bonito G."/>
        </authorList>
    </citation>
    <scope>NUCLEOTIDE SEQUENCE</scope>
    <source>
        <strain evidence="2">MES-2147</strain>
    </source>
</reference>
<protein>
    <submittedName>
        <fullName evidence="2">Uncharacterized protein</fullName>
    </submittedName>
</protein>
<dbReference type="EMBL" id="JAAAHW010000629">
    <property type="protein sequence ID" value="KAG0000457.1"/>
    <property type="molecule type" value="Genomic_DNA"/>
</dbReference>